<proteinExistence type="predicted"/>
<organism evidence="2 3">
    <name type="scientific">Blyttiomyces helicus</name>
    <dbReference type="NCBI Taxonomy" id="388810"/>
    <lineage>
        <taxon>Eukaryota</taxon>
        <taxon>Fungi</taxon>
        <taxon>Fungi incertae sedis</taxon>
        <taxon>Chytridiomycota</taxon>
        <taxon>Chytridiomycota incertae sedis</taxon>
        <taxon>Chytridiomycetes</taxon>
        <taxon>Chytridiomycetes incertae sedis</taxon>
        <taxon>Blyttiomyces</taxon>
    </lineage>
</organism>
<evidence type="ECO:0000256" key="1">
    <source>
        <dbReference type="SAM" id="MobiDB-lite"/>
    </source>
</evidence>
<accession>A0A4P9WB26</accession>
<dbReference type="EMBL" id="KZ996091">
    <property type="protein sequence ID" value="RKO89432.1"/>
    <property type="molecule type" value="Genomic_DNA"/>
</dbReference>
<gene>
    <name evidence="2" type="ORF">BDK51DRAFT_38522</name>
</gene>
<feature type="compositionally biased region" description="Low complexity" evidence="1">
    <location>
        <begin position="125"/>
        <end position="140"/>
    </location>
</feature>
<name>A0A4P9WB26_9FUNG</name>
<dbReference type="Proteomes" id="UP000269721">
    <property type="component" value="Unassembled WGS sequence"/>
</dbReference>
<reference evidence="3" key="1">
    <citation type="journal article" date="2018" name="Nat. Microbiol.">
        <title>Leveraging single-cell genomics to expand the fungal tree of life.</title>
        <authorList>
            <person name="Ahrendt S.R."/>
            <person name="Quandt C.A."/>
            <person name="Ciobanu D."/>
            <person name="Clum A."/>
            <person name="Salamov A."/>
            <person name="Andreopoulos B."/>
            <person name="Cheng J.F."/>
            <person name="Woyke T."/>
            <person name="Pelin A."/>
            <person name="Henrissat B."/>
            <person name="Reynolds N.K."/>
            <person name="Benny G.L."/>
            <person name="Smith M.E."/>
            <person name="James T.Y."/>
            <person name="Grigoriev I.V."/>
        </authorList>
    </citation>
    <scope>NUCLEOTIDE SEQUENCE [LARGE SCALE GENOMIC DNA]</scope>
</reference>
<protein>
    <submittedName>
        <fullName evidence="2">Uncharacterized protein</fullName>
    </submittedName>
</protein>
<evidence type="ECO:0000313" key="3">
    <source>
        <dbReference type="Proteomes" id="UP000269721"/>
    </source>
</evidence>
<feature type="region of interest" description="Disordered" evidence="1">
    <location>
        <begin position="110"/>
        <end position="143"/>
    </location>
</feature>
<sequence length="215" mass="23327">MMMASARTLVNRENGRVPSPPPTTWTSRPVRGVSLQRFLLCQESAVPVFKRSTRYGLFRRLAGTTYFEIATSPSHPSPLIAPVLSPYTQDPAQKPTYPLRCAAASSWEGTSSQTWQSGGRGAQVLPTSLYSPDSSSSPPTGVRPVNRIIVVSGNHYTPPPPWPTHPLSPLPLSSSHLIFPAAPRTYRFLSRVAPAIHHRPPNGLGQNCKLGSPAD</sequence>
<dbReference type="AlphaFoldDB" id="A0A4P9WB26"/>
<evidence type="ECO:0000313" key="2">
    <source>
        <dbReference type="EMBL" id="RKO89432.1"/>
    </source>
</evidence>
<feature type="region of interest" description="Disordered" evidence="1">
    <location>
        <begin position="1"/>
        <end position="24"/>
    </location>
</feature>
<keyword evidence="3" id="KW-1185">Reference proteome</keyword>